<sequence>MHMFTNAIVYKRAKPGFVTRFPQAGHRRIPFSLPSQLLVGHTLGFGRGFEDLQPGGITTIGCITCIANCFSLLPIASEFQSFYLADMQDWFRLKVTMRPLS</sequence>
<protein>
    <submittedName>
        <fullName evidence="1 2">Uncharacterized protein</fullName>
    </submittedName>
</protein>
<reference evidence="2" key="3">
    <citation type="submission" date="2020-12" db="UniProtKB">
        <authorList>
            <consortium name="EnsemblPlants"/>
        </authorList>
    </citation>
    <scope>IDENTIFICATION</scope>
</reference>
<proteinExistence type="predicted"/>
<dbReference type="EnsemblPlants" id="Pp3c1_23980V3.1">
    <property type="protein sequence ID" value="PAC:32967043.CDS.1"/>
    <property type="gene ID" value="Pp3c1_23980"/>
</dbReference>
<dbReference type="AlphaFoldDB" id="A0A2K1L9J4"/>
<evidence type="ECO:0000313" key="1">
    <source>
        <dbReference type="EMBL" id="PNR62671.1"/>
    </source>
</evidence>
<reference evidence="1 3" key="2">
    <citation type="journal article" date="2018" name="Plant J.">
        <title>The Physcomitrella patens chromosome-scale assembly reveals moss genome structure and evolution.</title>
        <authorList>
            <person name="Lang D."/>
            <person name="Ullrich K.K."/>
            <person name="Murat F."/>
            <person name="Fuchs J."/>
            <person name="Jenkins J."/>
            <person name="Haas F.B."/>
            <person name="Piednoel M."/>
            <person name="Gundlach H."/>
            <person name="Van Bel M."/>
            <person name="Meyberg R."/>
            <person name="Vives C."/>
            <person name="Morata J."/>
            <person name="Symeonidi A."/>
            <person name="Hiss M."/>
            <person name="Muchero W."/>
            <person name="Kamisugi Y."/>
            <person name="Saleh O."/>
            <person name="Blanc G."/>
            <person name="Decker E.L."/>
            <person name="van Gessel N."/>
            <person name="Grimwood J."/>
            <person name="Hayes R.D."/>
            <person name="Graham S.W."/>
            <person name="Gunter L.E."/>
            <person name="McDaniel S.F."/>
            <person name="Hoernstein S.N.W."/>
            <person name="Larsson A."/>
            <person name="Li F.W."/>
            <person name="Perroud P.F."/>
            <person name="Phillips J."/>
            <person name="Ranjan P."/>
            <person name="Rokshar D.S."/>
            <person name="Rothfels C.J."/>
            <person name="Schneider L."/>
            <person name="Shu S."/>
            <person name="Stevenson D.W."/>
            <person name="Thummler F."/>
            <person name="Tillich M."/>
            <person name="Villarreal Aguilar J.C."/>
            <person name="Widiez T."/>
            <person name="Wong G.K."/>
            <person name="Wymore A."/>
            <person name="Zhang Y."/>
            <person name="Zimmer A.D."/>
            <person name="Quatrano R.S."/>
            <person name="Mayer K.F.X."/>
            <person name="Goodstein D."/>
            <person name="Casacuberta J.M."/>
            <person name="Vandepoele K."/>
            <person name="Reski R."/>
            <person name="Cuming A.C."/>
            <person name="Tuskan G.A."/>
            <person name="Maumus F."/>
            <person name="Salse J."/>
            <person name="Schmutz J."/>
            <person name="Rensing S.A."/>
        </authorList>
    </citation>
    <scope>NUCLEOTIDE SEQUENCE [LARGE SCALE GENOMIC DNA]</scope>
    <source>
        <strain evidence="2 3">cv. Gransden 2004</strain>
    </source>
</reference>
<keyword evidence="3" id="KW-1185">Reference proteome</keyword>
<dbReference type="Gramene" id="Pp3c1_23980V3.1">
    <property type="protein sequence ID" value="PAC:32967043.CDS.1"/>
    <property type="gene ID" value="Pp3c1_23980"/>
</dbReference>
<dbReference type="EMBL" id="ABEU02000001">
    <property type="protein sequence ID" value="PNR62671.1"/>
    <property type="molecule type" value="Genomic_DNA"/>
</dbReference>
<dbReference type="PaxDb" id="3218-PP1S59_151V6.1"/>
<evidence type="ECO:0000313" key="3">
    <source>
        <dbReference type="Proteomes" id="UP000006727"/>
    </source>
</evidence>
<dbReference type="Proteomes" id="UP000006727">
    <property type="component" value="Chromosome 1"/>
</dbReference>
<reference evidence="1 3" key="1">
    <citation type="journal article" date="2008" name="Science">
        <title>The Physcomitrella genome reveals evolutionary insights into the conquest of land by plants.</title>
        <authorList>
            <person name="Rensing S."/>
            <person name="Lang D."/>
            <person name="Zimmer A."/>
            <person name="Terry A."/>
            <person name="Salamov A."/>
            <person name="Shapiro H."/>
            <person name="Nishiyama T."/>
            <person name="Perroud P.-F."/>
            <person name="Lindquist E."/>
            <person name="Kamisugi Y."/>
            <person name="Tanahashi T."/>
            <person name="Sakakibara K."/>
            <person name="Fujita T."/>
            <person name="Oishi K."/>
            <person name="Shin-I T."/>
            <person name="Kuroki Y."/>
            <person name="Toyoda A."/>
            <person name="Suzuki Y."/>
            <person name="Hashimoto A."/>
            <person name="Yamaguchi K."/>
            <person name="Sugano A."/>
            <person name="Kohara Y."/>
            <person name="Fujiyama A."/>
            <person name="Anterola A."/>
            <person name="Aoki S."/>
            <person name="Ashton N."/>
            <person name="Barbazuk W.B."/>
            <person name="Barker E."/>
            <person name="Bennetzen J."/>
            <person name="Bezanilla M."/>
            <person name="Blankenship R."/>
            <person name="Cho S.H."/>
            <person name="Dutcher S."/>
            <person name="Estelle M."/>
            <person name="Fawcett J.A."/>
            <person name="Gundlach H."/>
            <person name="Hanada K."/>
            <person name="Heyl A."/>
            <person name="Hicks K.A."/>
            <person name="Hugh J."/>
            <person name="Lohr M."/>
            <person name="Mayer K."/>
            <person name="Melkozernov A."/>
            <person name="Murata T."/>
            <person name="Nelson D."/>
            <person name="Pils B."/>
            <person name="Prigge M."/>
            <person name="Reiss B."/>
            <person name="Renner T."/>
            <person name="Rombauts S."/>
            <person name="Rushton P."/>
            <person name="Sanderfoot A."/>
            <person name="Schween G."/>
            <person name="Shiu S.-H."/>
            <person name="Stueber K."/>
            <person name="Theodoulou F.L."/>
            <person name="Tu H."/>
            <person name="Van de Peer Y."/>
            <person name="Verrier P.J."/>
            <person name="Waters E."/>
            <person name="Wood A."/>
            <person name="Yang L."/>
            <person name="Cove D."/>
            <person name="Cuming A."/>
            <person name="Hasebe M."/>
            <person name="Lucas S."/>
            <person name="Mishler D.B."/>
            <person name="Reski R."/>
            <person name="Grigoriev I."/>
            <person name="Quatrano R.S."/>
            <person name="Boore J.L."/>
        </authorList>
    </citation>
    <scope>NUCLEOTIDE SEQUENCE [LARGE SCALE GENOMIC DNA]</scope>
    <source>
        <strain evidence="2 3">cv. Gransden 2004</strain>
    </source>
</reference>
<dbReference type="Gramene" id="Pp3c1_23980V3.2">
    <property type="protein sequence ID" value="PAC:32967044.CDS.1"/>
    <property type="gene ID" value="Pp3c1_23980"/>
</dbReference>
<name>A0A2K1L9J4_PHYPA</name>
<evidence type="ECO:0000313" key="2">
    <source>
        <dbReference type="EnsemblPlants" id="PAC:32967043.CDS.1"/>
    </source>
</evidence>
<dbReference type="InParanoid" id="A0A2K1L9J4"/>
<organism evidence="1">
    <name type="scientific">Physcomitrium patens</name>
    <name type="common">Spreading-leaved earth moss</name>
    <name type="synonym">Physcomitrella patens</name>
    <dbReference type="NCBI Taxonomy" id="3218"/>
    <lineage>
        <taxon>Eukaryota</taxon>
        <taxon>Viridiplantae</taxon>
        <taxon>Streptophyta</taxon>
        <taxon>Embryophyta</taxon>
        <taxon>Bryophyta</taxon>
        <taxon>Bryophytina</taxon>
        <taxon>Bryopsida</taxon>
        <taxon>Funariidae</taxon>
        <taxon>Funariales</taxon>
        <taxon>Funariaceae</taxon>
        <taxon>Physcomitrium</taxon>
    </lineage>
</organism>
<gene>
    <name evidence="1" type="ORF">PHYPA_001095</name>
</gene>
<dbReference type="EnsemblPlants" id="Pp3c1_23980V3.2">
    <property type="protein sequence ID" value="PAC:32967044.CDS.1"/>
    <property type="gene ID" value="Pp3c1_23980"/>
</dbReference>
<accession>A0A2K1L9J4</accession>